<accession>A0A9X2AU39</accession>
<reference evidence="1" key="1">
    <citation type="submission" date="2021-11" db="EMBL/GenBank/DDBJ databases">
        <title>Vibrio ZSDE26 sp. nov. and Vibrio ZSDZ34 sp. nov., isolated from coastal seawater in Qingdao.</title>
        <authorList>
            <person name="Zhang P."/>
        </authorList>
    </citation>
    <scope>NUCLEOTIDE SEQUENCE</scope>
    <source>
        <strain evidence="1">ZSDZ34</strain>
    </source>
</reference>
<sequence>MPKGVRKNQLPQKVCARCARPFRWRKKWRLCWEEVLYCSNRCRNNKNTH</sequence>
<dbReference type="AlphaFoldDB" id="A0A9X2AU39"/>
<proteinExistence type="predicted"/>
<dbReference type="Pfam" id="PF10013">
    <property type="entry name" value="DUF2256"/>
    <property type="match status" value="1"/>
</dbReference>
<name>A0A9X2AU39_9VIBR</name>
<comment type="caution">
    <text evidence="1">The sequence shown here is derived from an EMBL/GenBank/DDBJ whole genome shotgun (WGS) entry which is preliminary data.</text>
</comment>
<keyword evidence="2" id="KW-1185">Reference proteome</keyword>
<protein>
    <submittedName>
        <fullName evidence="1">DUF2256 domain-containing protein</fullName>
    </submittedName>
</protein>
<dbReference type="PIRSF" id="PIRSF037205">
    <property type="entry name" value="UCP037205"/>
    <property type="match status" value="1"/>
</dbReference>
<dbReference type="Proteomes" id="UP001139488">
    <property type="component" value="Unassembled WGS sequence"/>
</dbReference>
<evidence type="ECO:0000313" key="2">
    <source>
        <dbReference type="Proteomes" id="UP001139488"/>
    </source>
</evidence>
<evidence type="ECO:0000313" key="1">
    <source>
        <dbReference type="EMBL" id="MCJ2375504.1"/>
    </source>
</evidence>
<dbReference type="EMBL" id="JAJNNZ010000001">
    <property type="protein sequence ID" value="MCJ2375504.1"/>
    <property type="molecule type" value="Genomic_DNA"/>
</dbReference>
<dbReference type="InterPro" id="IPR017136">
    <property type="entry name" value="UCP037205"/>
</dbReference>
<organism evidence="1 2">
    <name type="scientific">Vibrio gelatinilyticus</name>
    <dbReference type="NCBI Taxonomy" id="2893468"/>
    <lineage>
        <taxon>Bacteria</taxon>
        <taxon>Pseudomonadati</taxon>
        <taxon>Pseudomonadota</taxon>
        <taxon>Gammaproteobacteria</taxon>
        <taxon>Vibrionales</taxon>
        <taxon>Vibrionaceae</taxon>
        <taxon>Vibrio</taxon>
    </lineage>
</organism>
<dbReference type="RefSeq" id="WP_244354585.1">
    <property type="nucleotide sequence ID" value="NZ_JAJNNZ010000001.1"/>
</dbReference>
<gene>
    <name evidence="1" type="ORF">LNL84_01490</name>
</gene>
<dbReference type="PANTHER" id="PTHR37463">
    <property type="entry name" value="GSL3115 PROTEIN"/>
    <property type="match status" value="1"/>
</dbReference>
<dbReference type="PANTHER" id="PTHR37463:SF1">
    <property type="entry name" value="DUF2256 DOMAIN-CONTAINING PROTEIN"/>
    <property type="match status" value="1"/>
</dbReference>